<evidence type="ECO:0000256" key="3">
    <source>
        <dbReference type="ARBA" id="ARBA00022630"/>
    </source>
</evidence>
<dbReference type="InterPro" id="IPR012951">
    <property type="entry name" value="BBE"/>
</dbReference>
<keyword evidence="5" id="KW-0560">Oxidoreductase</keyword>
<reference evidence="7 8" key="1">
    <citation type="journal article" date="2008" name="Chem. Biol. Interact.">
        <title>Extending the Bacillus cereus group genomics to putative food-borne pathogens of different toxicity.</title>
        <authorList>
            <person name="Lapidus A."/>
            <person name="Goltsman E."/>
            <person name="Auger S."/>
            <person name="Galleron N."/>
            <person name="Segurens B."/>
            <person name="Dossat C."/>
            <person name="Land M.L."/>
            <person name="Broussolle V."/>
            <person name="Brillard J."/>
            <person name="Guinebretiere M.H."/>
            <person name="Sanchis V."/>
            <person name="Nguen-The C."/>
            <person name="Lereclus D."/>
            <person name="Richardson P."/>
            <person name="Wincker P."/>
            <person name="Weissenbach J."/>
            <person name="Ehrlich S.D."/>
            <person name="Sorokin A."/>
        </authorList>
    </citation>
    <scope>NUCLEOTIDE SEQUENCE [LARGE SCALE GENOMIC DNA]</scope>
    <source>
        <strain evidence="7 8">KBAB4</strain>
    </source>
</reference>
<dbReference type="InterPro" id="IPR016167">
    <property type="entry name" value="FAD-bd_PCMH_sub1"/>
</dbReference>
<evidence type="ECO:0000259" key="6">
    <source>
        <dbReference type="PROSITE" id="PS51387"/>
    </source>
</evidence>
<dbReference type="InterPro" id="IPR006094">
    <property type="entry name" value="Oxid_FAD_bind_N"/>
</dbReference>
<dbReference type="InterPro" id="IPR050416">
    <property type="entry name" value="FAD-linked_Oxidoreductase"/>
</dbReference>
<dbReference type="PANTHER" id="PTHR42973:SF39">
    <property type="entry name" value="FAD-BINDING PCMH-TYPE DOMAIN-CONTAINING PROTEIN"/>
    <property type="match status" value="1"/>
</dbReference>
<dbReference type="HOGENOM" id="CLU_018354_10_2_9"/>
<dbReference type="Pfam" id="PF08031">
    <property type="entry name" value="BBE"/>
    <property type="match status" value="1"/>
</dbReference>
<evidence type="ECO:0000256" key="4">
    <source>
        <dbReference type="ARBA" id="ARBA00022827"/>
    </source>
</evidence>
<dbReference type="EMBL" id="CP000903">
    <property type="protein sequence ID" value="ABY41617.1"/>
    <property type="molecule type" value="Genomic_DNA"/>
</dbReference>
<dbReference type="Proteomes" id="UP000002154">
    <property type="component" value="Chromosome"/>
</dbReference>
<dbReference type="SUPFAM" id="SSF56176">
    <property type="entry name" value="FAD-binding/transporter-associated domain-like"/>
    <property type="match status" value="1"/>
</dbReference>
<name>A9VRM7_BACMK</name>
<dbReference type="Gene3D" id="3.40.462.20">
    <property type="match status" value="1"/>
</dbReference>
<evidence type="ECO:0000256" key="2">
    <source>
        <dbReference type="ARBA" id="ARBA00005466"/>
    </source>
</evidence>
<keyword evidence="3" id="KW-0285">Flavoprotein</keyword>
<gene>
    <name evidence="7" type="ordered locus">BcerKBAB4_0351</name>
</gene>
<dbReference type="InterPro" id="IPR036318">
    <property type="entry name" value="FAD-bd_PCMH-like_sf"/>
</dbReference>
<dbReference type="InterPro" id="IPR016166">
    <property type="entry name" value="FAD-bd_PCMH"/>
</dbReference>
<evidence type="ECO:0000313" key="7">
    <source>
        <dbReference type="EMBL" id="ABY41617.1"/>
    </source>
</evidence>
<proteinExistence type="inferred from homology"/>
<evidence type="ECO:0000313" key="8">
    <source>
        <dbReference type="Proteomes" id="UP000002154"/>
    </source>
</evidence>
<dbReference type="GO" id="GO:0071949">
    <property type="term" value="F:FAD binding"/>
    <property type="evidence" value="ECO:0007669"/>
    <property type="project" value="InterPro"/>
</dbReference>
<comment type="cofactor">
    <cofactor evidence="1">
        <name>FAD</name>
        <dbReference type="ChEBI" id="CHEBI:57692"/>
    </cofactor>
</comment>
<dbReference type="Gene3D" id="3.30.43.10">
    <property type="entry name" value="Uridine Diphospho-n-acetylenolpyruvylglucosamine Reductase, domain 2"/>
    <property type="match status" value="1"/>
</dbReference>
<sequence>MRVKYTLHILIQAHIISERRYKLKQTKLTGRIVVPSDPGYDIARINLNLSIPKFPCIIVFCQNKNDVCNALKWARERHIPFRLRSGRHSYENFSLLNGGLIIDVSEMKQITVSIGKLTATIEAGANLGTVYKELWKYGVTIPAGTSASVGIVGLTLGGGIGMLSRLFGLTCDQLVEVEMVQACGKFGAKIIRANEQENPNLFWACRGGGGGNFGIITSLTFRVHPIKNVSIFSLTWEWKDFIAAFQAWQNWAPYIDERLTSSIELFSKQRNKIEVKGEFVGSPSELYHLLSPLLETGNPSLFIDEVPYIKAVQFFNSGNIPKKFKRSGSYVYKPIPLKGIQILQYFLSHAPNKDASIWHQSLVGAVENISPNETAYFHRKAIIAQEYITSWKCNDEENRNIRWVKDLRESLDPYTLGDYVNWPDIDIKNWQTSYYGSNFQRLRKVKTAYDPCNVFRFQQSIPPFHT</sequence>
<dbReference type="InterPro" id="IPR016169">
    <property type="entry name" value="FAD-bd_PCMH_sub2"/>
</dbReference>
<protein>
    <submittedName>
        <fullName evidence="7">FAD linked oxidase domain protein</fullName>
    </submittedName>
</protein>
<dbReference type="eggNOG" id="COG0277">
    <property type="taxonomic scope" value="Bacteria"/>
</dbReference>
<dbReference type="PANTHER" id="PTHR42973">
    <property type="entry name" value="BINDING OXIDOREDUCTASE, PUTATIVE (AFU_ORTHOLOGUE AFUA_1G17690)-RELATED"/>
    <property type="match status" value="1"/>
</dbReference>
<dbReference type="PROSITE" id="PS51387">
    <property type="entry name" value="FAD_PCMH"/>
    <property type="match status" value="1"/>
</dbReference>
<dbReference type="Gene3D" id="3.30.465.10">
    <property type="match status" value="1"/>
</dbReference>
<evidence type="ECO:0000256" key="1">
    <source>
        <dbReference type="ARBA" id="ARBA00001974"/>
    </source>
</evidence>
<dbReference type="KEGG" id="bwe:BcerKBAB4_0351"/>
<accession>A9VRM7</accession>
<organism evidence="7 8">
    <name type="scientific">Bacillus mycoides (strain KBAB4)</name>
    <name type="common">Bacillus weihenstephanensis</name>
    <dbReference type="NCBI Taxonomy" id="315730"/>
    <lineage>
        <taxon>Bacteria</taxon>
        <taxon>Bacillati</taxon>
        <taxon>Bacillota</taxon>
        <taxon>Bacilli</taxon>
        <taxon>Bacillales</taxon>
        <taxon>Bacillaceae</taxon>
        <taxon>Bacillus</taxon>
        <taxon>Bacillus cereus group</taxon>
    </lineage>
</organism>
<keyword evidence="4" id="KW-0274">FAD</keyword>
<dbReference type="GO" id="GO:0016491">
    <property type="term" value="F:oxidoreductase activity"/>
    <property type="evidence" value="ECO:0007669"/>
    <property type="project" value="UniProtKB-KW"/>
</dbReference>
<evidence type="ECO:0000256" key="5">
    <source>
        <dbReference type="ARBA" id="ARBA00023002"/>
    </source>
</evidence>
<dbReference type="Pfam" id="PF01565">
    <property type="entry name" value="FAD_binding_4"/>
    <property type="match status" value="1"/>
</dbReference>
<comment type="similarity">
    <text evidence="2">Belongs to the oxygen-dependent FAD-linked oxidoreductase family.</text>
</comment>
<dbReference type="AlphaFoldDB" id="A9VRM7"/>
<feature type="domain" description="FAD-binding PCMH-type" evidence="6">
    <location>
        <begin position="50"/>
        <end position="226"/>
    </location>
</feature>